<dbReference type="AlphaFoldDB" id="A0A3N4I9M6"/>
<feature type="chain" id="PRO_5018333935" description="Phospholipase C/D domain-containing protein" evidence="2">
    <location>
        <begin position="17"/>
        <end position="904"/>
    </location>
</feature>
<evidence type="ECO:0000313" key="5">
    <source>
        <dbReference type="Proteomes" id="UP000275078"/>
    </source>
</evidence>
<reference evidence="4 5" key="1">
    <citation type="journal article" date="2018" name="Nat. Ecol. Evol.">
        <title>Pezizomycetes genomes reveal the molecular basis of ectomycorrhizal truffle lifestyle.</title>
        <authorList>
            <person name="Murat C."/>
            <person name="Payen T."/>
            <person name="Noel B."/>
            <person name="Kuo A."/>
            <person name="Morin E."/>
            <person name="Chen J."/>
            <person name="Kohler A."/>
            <person name="Krizsan K."/>
            <person name="Balestrini R."/>
            <person name="Da Silva C."/>
            <person name="Montanini B."/>
            <person name="Hainaut M."/>
            <person name="Levati E."/>
            <person name="Barry K.W."/>
            <person name="Belfiori B."/>
            <person name="Cichocki N."/>
            <person name="Clum A."/>
            <person name="Dockter R.B."/>
            <person name="Fauchery L."/>
            <person name="Guy J."/>
            <person name="Iotti M."/>
            <person name="Le Tacon F."/>
            <person name="Lindquist E.A."/>
            <person name="Lipzen A."/>
            <person name="Malagnac F."/>
            <person name="Mello A."/>
            <person name="Molinier V."/>
            <person name="Miyauchi S."/>
            <person name="Poulain J."/>
            <person name="Riccioni C."/>
            <person name="Rubini A."/>
            <person name="Sitrit Y."/>
            <person name="Splivallo R."/>
            <person name="Traeger S."/>
            <person name="Wang M."/>
            <person name="Zifcakova L."/>
            <person name="Wipf D."/>
            <person name="Zambonelli A."/>
            <person name="Paolocci F."/>
            <person name="Nowrousian M."/>
            <person name="Ottonello S."/>
            <person name="Baldrian P."/>
            <person name="Spatafora J.W."/>
            <person name="Henrissat B."/>
            <person name="Nagy L.G."/>
            <person name="Aury J.M."/>
            <person name="Wincker P."/>
            <person name="Grigoriev I.V."/>
            <person name="Bonfante P."/>
            <person name="Martin F.M."/>
        </authorList>
    </citation>
    <scope>NUCLEOTIDE SEQUENCE [LARGE SCALE GENOMIC DNA]</scope>
    <source>
        <strain evidence="4 5">RN42</strain>
    </source>
</reference>
<dbReference type="PROSITE" id="PS51257">
    <property type="entry name" value="PROKAR_LIPOPROTEIN"/>
    <property type="match status" value="1"/>
</dbReference>
<name>A0A3N4I9M6_ASCIM</name>
<dbReference type="SUPFAM" id="SSF69318">
    <property type="entry name" value="Integrin alpha N-terminal domain"/>
    <property type="match status" value="1"/>
</dbReference>
<feature type="signal peptide" evidence="2">
    <location>
        <begin position="1"/>
        <end position="16"/>
    </location>
</feature>
<dbReference type="Gene3D" id="2.130.10.130">
    <property type="entry name" value="Integrin alpha, N-terminal"/>
    <property type="match status" value="1"/>
</dbReference>
<gene>
    <name evidence="4" type="ORF">BJ508DRAFT_413929</name>
</gene>
<dbReference type="OrthoDB" id="5317514at2759"/>
<dbReference type="PANTHER" id="PTHR23221">
    <property type="entry name" value="GLYCOSYLPHOSPHATIDYLINOSITOL PHOSPHOLIPASE D"/>
    <property type="match status" value="1"/>
</dbReference>
<evidence type="ECO:0000313" key="4">
    <source>
        <dbReference type="EMBL" id="RPA82762.1"/>
    </source>
</evidence>
<dbReference type="Pfam" id="PF00882">
    <property type="entry name" value="Zn_dep_PLPC"/>
    <property type="match status" value="1"/>
</dbReference>
<feature type="domain" description="Phospholipase C/D" evidence="3">
    <location>
        <begin position="22"/>
        <end position="175"/>
    </location>
</feature>
<evidence type="ECO:0000256" key="2">
    <source>
        <dbReference type="SAM" id="SignalP"/>
    </source>
</evidence>
<evidence type="ECO:0000256" key="1">
    <source>
        <dbReference type="ARBA" id="ARBA00022729"/>
    </source>
</evidence>
<organism evidence="4 5">
    <name type="scientific">Ascobolus immersus RN42</name>
    <dbReference type="NCBI Taxonomy" id="1160509"/>
    <lineage>
        <taxon>Eukaryota</taxon>
        <taxon>Fungi</taxon>
        <taxon>Dikarya</taxon>
        <taxon>Ascomycota</taxon>
        <taxon>Pezizomycotina</taxon>
        <taxon>Pezizomycetes</taxon>
        <taxon>Pezizales</taxon>
        <taxon>Ascobolaceae</taxon>
        <taxon>Ascobolus</taxon>
    </lineage>
</organism>
<evidence type="ECO:0000259" key="3">
    <source>
        <dbReference type="Pfam" id="PF00882"/>
    </source>
</evidence>
<dbReference type="STRING" id="1160509.A0A3N4I9M6"/>
<accession>A0A3N4I9M6</accession>
<dbReference type="InterPro" id="IPR029002">
    <property type="entry name" value="PLPC/GPLD1"/>
</dbReference>
<dbReference type="InterPro" id="IPR013517">
    <property type="entry name" value="FG-GAP"/>
</dbReference>
<dbReference type="InterPro" id="IPR028994">
    <property type="entry name" value="Integrin_alpha_N"/>
</dbReference>
<proteinExistence type="predicted"/>
<keyword evidence="5" id="KW-1185">Reference proteome</keyword>
<keyword evidence="1 2" id="KW-0732">Signal</keyword>
<sequence length="904" mass="99334">MRLQTILALFPALTYGCGVLVHSEITRRALFHIAQPAEDSSALYQDIVDNIQLILPSLRLGSFFPDWGYNCLPGTSDASEAAHWPPFVRAAVDHLHRTYGKDSENWSDDAWSLVGVILGIAGHGSADVTWHSLNMVGGLLKLVATEDFDGDFVTAHNLVDPGADFALAAALISSSKEEDWEAIDWHKGDWTIPNQDLIEIYKALGHKVTTNQLRFCASRGLAALQTELVIGKEALAEFRLKSPTTVANLETYYLGGIREMVADAVDCWVGVINWIEHKTPKSEEETWKYCNAFRAFVGFEEAGHKDLPSLKTQFSPSVEKKLSSVIGQIKEETNGGRLTLALDLTTSDRVAPPKKAGLLRSDGYDEPVYLTANVPFSHFGSSLAYGMFQEGWDTPILSVAAPYESESYLLPHSGGAYQIPLDGVELSSSDNVSKHNKLSAKSFVRSNKKWVDVVTNNLFGYAQATWSPIAPLKDLLVISSPGPMSFPDVYDYEDASGGAVTIFYRGIKVWSYKMMGYFMGQAGVKYFGSTLAAGQLGATQLGVEALVIGSTEADNWYYDEDKKKYFTKMREGSAFIMWLRGRPWDTESTSTRKAELPKDHRDPENRNGKIIIEATEALSKLLVDGEETFEVESRRVLTPQGLNITQFSKAIVFTPRSKVLLISAPGTGVFAYDFEAIDNFQKPIYTLSPPDTGSTKPLKTEFGYAMAAGFDEKAKKEWIAVSSPNEDGFRGAVYVYTISYTTAKGEIKTTLVKRLFDEHGDKFTRFGLVLKSDEKTRLIITSPEASDNRGAVWEVEVDIEKWLEEVPKKESENVWNNSQDYKAQVTMSMGSLGSDGDAERVPVLPGAKKGLSKVIEGTYPNSRLGTAVILPGDLNGDGKEDLVLSLPGGGVDGGRGSVAVLFKL</sequence>
<dbReference type="Proteomes" id="UP000275078">
    <property type="component" value="Unassembled WGS sequence"/>
</dbReference>
<protein>
    <recommendedName>
        <fullName evidence="3">Phospholipase C/D domain-containing protein</fullName>
    </recommendedName>
</protein>
<dbReference type="Pfam" id="PF01839">
    <property type="entry name" value="FG-GAP"/>
    <property type="match status" value="1"/>
</dbReference>
<dbReference type="EMBL" id="ML119669">
    <property type="protein sequence ID" value="RPA82762.1"/>
    <property type="molecule type" value="Genomic_DNA"/>
</dbReference>
<dbReference type="PANTHER" id="PTHR23221:SF7">
    <property type="entry name" value="PHOSPHATIDYLINOSITOL-GLYCAN-SPECIFIC PHOSPHOLIPASE D"/>
    <property type="match status" value="1"/>
</dbReference>